<gene>
    <name evidence="2" type="ORF">O6P43_004919</name>
</gene>
<dbReference type="InterPro" id="IPR036770">
    <property type="entry name" value="Ankyrin_rpt-contain_sf"/>
</dbReference>
<proteinExistence type="predicted"/>
<dbReference type="EMBL" id="JARAOO010000003">
    <property type="protein sequence ID" value="KAJ7974925.1"/>
    <property type="molecule type" value="Genomic_DNA"/>
</dbReference>
<keyword evidence="3" id="KW-1185">Reference proteome</keyword>
<name>A0AAD7Q4W9_QUISA</name>
<sequence>MKELLELMPKEAIEIRNNEGYKALATLTSSGTVEMAKWMVKKNKKVVTIANNYNWIPVSLAILYGRIEIARYLYSITSIEGTQS</sequence>
<accession>A0AAD7Q4W9</accession>
<dbReference type="Proteomes" id="UP001163823">
    <property type="component" value="Chromosome 3"/>
</dbReference>
<reference evidence="2" key="1">
    <citation type="journal article" date="2023" name="Science">
        <title>Elucidation of the pathway for biosynthesis of saponin adjuvants from the soapbark tree.</title>
        <authorList>
            <person name="Reed J."/>
            <person name="Orme A."/>
            <person name="El-Demerdash A."/>
            <person name="Owen C."/>
            <person name="Martin L.B.B."/>
            <person name="Misra R.C."/>
            <person name="Kikuchi S."/>
            <person name="Rejzek M."/>
            <person name="Martin A.C."/>
            <person name="Harkess A."/>
            <person name="Leebens-Mack J."/>
            <person name="Louveau T."/>
            <person name="Stephenson M.J."/>
            <person name="Osbourn A."/>
        </authorList>
    </citation>
    <scope>NUCLEOTIDE SEQUENCE</scope>
    <source>
        <strain evidence="2">S10</strain>
    </source>
</reference>
<dbReference type="Pfam" id="PF12796">
    <property type="entry name" value="Ank_2"/>
    <property type="match status" value="1"/>
</dbReference>
<protein>
    <submittedName>
        <fullName evidence="2">Ankyrin repeat-containing protein</fullName>
    </submittedName>
</protein>
<evidence type="ECO:0000313" key="2">
    <source>
        <dbReference type="EMBL" id="KAJ7974925.1"/>
    </source>
</evidence>
<evidence type="ECO:0000256" key="1">
    <source>
        <dbReference type="ARBA" id="ARBA00004413"/>
    </source>
</evidence>
<dbReference type="InterPro" id="IPR002110">
    <property type="entry name" value="Ankyrin_rpt"/>
</dbReference>
<evidence type="ECO:0000313" key="3">
    <source>
        <dbReference type="Proteomes" id="UP001163823"/>
    </source>
</evidence>
<dbReference type="KEGG" id="qsa:O6P43_004919"/>
<dbReference type="EMBL" id="JARAOO010000003">
    <property type="protein sequence ID" value="KAJ7974926.1"/>
    <property type="molecule type" value="Genomic_DNA"/>
</dbReference>
<dbReference type="SUPFAM" id="SSF48403">
    <property type="entry name" value="Ankyrin repeat"/>
    <property type="match status" value="1"/>
</dbReference>
<comment type="caution">
    <text evidence="2">The sequence shown here is derived from an EMBL/GenBank/DDBJ whole genome shotgun (WGS) entry which is preliminary data.</text>
</comment>
<dbReference type="Gene3D" id="1.25.40.20">
    <property type="entry name" value="Ankyrin repeat-containing domain"/>
    <property type="match status" value="1"/>
</dbReference>
<comment type="subcellular location">
    <subcellularLocation>
        <location evidence="1">Cell membrane</location>
        <topology evidence="1">Peripheral membrane protein</topology>
        <orientation evidence="1">Cytoplasmic side</orientation>
    </subcellularLocation>
</comment>
<dbReference type="GO" id="GO:0005886">
    <property type="term" value="C:plasma membrane"/>
    <property type="evidence" value="ECO:0007669"/>
    <property type="project" value="UniProtKB-SubCell"/>
</dbReference>
<organism evidence="2 3">
    <name type="scientific">Quillaja saponaria</name>
    <name type="common">Soap bark tree</name>
    <dbReference type="NCBI Taxonomy" id="32244"/>
    <lineage>
        <taxon>Eukaryota</taxon>
        <taxon>Viridiplantae</taxon>
        <taxon>Streptophyta</taxon>
        <taxon>Embryophyta</taxon>
        <taxon>Tracheophyta</taxon>
        <taxon>Spermatophyta</taxon>
        <taxon>Magnoliopsida</taxon>
        <taxon>eudicotyledons</taxon>
        <taxon>Gunneridae</taxon>
        <taxon>Pentapetalae</taxon>
        <taxon>rosids</taxon>
        <taxon>fabids</taxon>
        <taxon>Fabales</taxon>
        <taxon>Quillajaceae</taxon>
        <taxon>Quillaja</taxon>
    </lineage>
</organism>
<dbReference type="AlphaFoldDB" id="A0AAD7Q4W9"/>